<dbReference type="PANTHER" id="PTHR46696:SF1">
    <property type="entry name" value="CYTOCHROME P450 YJIB-RELATED"/>
    <property type="match status" value="1"/>
</dbReference>
<dbReference type="InterPro" id="IPR001128">
    <property type="entry name" value="Cyt_P450"/>
</dbReference>
<evidence type="ECO:0000313" key="3">
    <source>
        <dbReference type="EMBL" id="WUS61059.1"/>
    </source>
</evidence>
<evidence type="ECO:0000313" key="4">
    <source>
        <dbReference type="Proteomes" id="UP001432014"/>
    </source>
</evidence>
<dbReference type="RefSeq" id="WP_329611719.1">
    <property type="nucleotide sequence ID" value="NZ_CP108482.1"/>
</dbReference>
<dbReference type="Gene3D" id="1.10.630.10">
    <property type="entry name" value="Cytochrome P450"/>
    <property type="match status" value="1"/>
</dbReference>
<feature type="region of interest" description="Disordered" evidence="2">
    <location>
        <begin position="327"/>
        <end position="348"/>
    </location>
</feature>
<protein>
    <submittedName>
        <fullName evidence="3">Cytochrome P450</fullName>
    </submittedName>
</protein>
<dbReference type="InterPro" id="IPR036396">
    <property type="entry name" value="Cyt_P450_sf"/>
</dbReference>
<feature type="region of interest" description="Disordered" evidence="2">
    <location>
        <begin position="25"/>
        <end position="57"/>
    </location>
</feature>
<comment type="similarity">
    <text evidence="1">Belongs to the cytochrome P450 family.</text>
</comment>
<feature type="compositionally biased region" description="Polar residues" evidence="2">
    <location>
        <begin position="38"/>
        <end position="48"/>
    </location>
</feature>
<name>A0ABZ1WJV3_9ACTN</name>
<dbReference type="PANTHER" id="PTHR46696">
    <property type="entry name" value="P450, PUTATIVE (EUROFUNG)-RELATED"/>
    <property type="match status" value="1"/>
</dbReference>
<evidence type="ECO:0000256" key="2">
    <source>
        <dbReference type="SAM" id="MobiDB-lite"/>
    </source>
</evidence>
<proteinExistence type="inferred from homology"/>
<dbReference type="Proteomes" id="UP001432014">
    <property type="component" value="Chromosome"/>
</dbReference>
<evidence type="ECO:0000256" key="1">
    <source>
        <dbReference type="ARBA" id="ARBA00010617"/>
    </source>
</evidence>
<dbReference type="Pfam" id="PF00067">
    <property type="entry name" value="p450"/>
    <property type="match status" value="1"/>
</dbReference>
<organism evidence="3 4">
    <name type="scientific">Kitasatospora herbaricolor</name>
    <dbReference type="NCBI Taxonomy" id="68217"/>
    <lineage>
        <taxon>Bacteria</taxon>
        <taxon>Bacillati</taxon>
        <taxon>Actinomycetota</taxon>
        <taxon>Actinomycetes</taxon>
        <taxon>Kitasatosporales</taxon>
        <taxon>Streptomycetaceae</taxon>
        <taxon>Kitasatospora</taxon>
    </lineage>
</organism>
<dbReference type="SUPFAM" id="SSF48264">
    <property type="entry name" value="Cytochrome P450"/>
    <property type="match status" value="1"/>
</dbReference>
<feature type="region of interest" description="Disordered" evidence="2">
    <location>
        <begin position="276"/>
        <end position="306"/>
    </location>
</feature>
<gene>
    <name evidence="3" type="ORF">OG469_39535</name>
</gene>
<keyword evidence="4" id="KW-1185">Reference proteome</keyword>
<reference evidence="3 4" key="1">
    <citation type="submission" date="2022-10" db="EMBL/GenBank/DDBJ databases">
        <title>The complete genomes of actinobacterial strains from the NBC collection.</title>
        <authorList>
            <person name="Joergensen T.S."/>
            <person name="Alvarez Arevalo M."/>
            <person name="Sterndorff E.B."/>
            <person name="Faurdal D."/>
            <person name="Vuksanovic O."/>
            <person name="Mourched A.-S."/>
            <person name="Charusanti P."/>
            <person name="Shaw S."/>
            <person name="Blin K."/>
            <person name="Weber T."/>
        </authorList>
    </citation>
    <scope>NUCLEOTIDE SEQUENCE [LARGE SCALE GENOMIC DNA]</scope>
    <source>
        <strain evidence="3 4">NBC_01247</strain>
    </source>
</reference>
<accession>A0ABZ1WJV3</accession>
<dbReference type="EMBL" id="CP108482">
    <property type="protein sequence ID" value="WUS61059.1"/>
    <property type="molecule type" value="Genomic_DNA"/>
</dbReference>
<sequence length="348" mass="35073">MTTAAHELTRYADIGTALADPRLVPLPAGPSAWRPSGTGDTSGETNSEGGIAEGGGAGGTGAAGAMAWLRATVARFSSGEAHARRRALVEADCARLDPAALRLAAAAGTGHDTRIRVVATLAGALGIAEPEAVARAVTVVAGAYFGGPGGDPGPDADPAAPTDADRAVARLMSHLLPGRAAAPPDEDLLEAAANRIGLLVQACDATADLVAHTRRAAAGHPGRHSVDALLAETLRHDPPVRAMRRIAVRPTRVAGVDITAGDLVVLDVAAANRDKEVFPDPDSFAPERSDGAGRPGPEALTFGAPPRLCPGRRHALALAAGVLDSDSEAGAGHADATHPSRPSFPAVP</sequence>